<keyword evidence="5" id="KW-1185">Reference proteome</keyword>
<reference evidence="4 5" key="1">
    <citation type="journal article" date="2014" name="Nat. Commun.">
        <title>Klebsormidium flaccidum genome reveals primary factors for plant terrestrial adaptation.</title>
        <authorList>
            <person name="Hori K."/>
            <person name="Maruyama F."/>
            <person name="Fujisawa T."/>
            <person name="Togashi T."/>
            <person name="Yamamoto N."/>
            <person name="Seo M."/>
            <person name="Sato S."/>
            <person name="Yamada T."/>
            <person name="Mori H."/>
            <person name="Tajima N."/>
            <person name="Moriyama T."/>
            <person name="Ikeuchi M."/>
            <person name="Watanabe M."/>
            <person name="Wada H."/>
            <person name="Kobayashi K."/>
            <person name="Saito M."/>
            <person name="Masuda T."/>
            <person name="Sasaki-Sekimoto Y."/>
            <person name="Mashiguchi K."/>
            <person name="Awai K."/>
            <person name="Shimojima M."/>
            <person name="Masuda S."/>
            <person name="Iwai M."/>
            <person name="Nobusawa T."/>
            <person name="Narise T."/>
            <person name="Kondo S."/>
            <person name="Saito H."/>
            <person name="Sato R."/>
            <person name="Murakawa M."/>
            <person name="Ihara Y."/>
            <person name="Oshima-Yamada Y."/>
            <person name="Ohtaka K."/>
            <person name="Satoh M."/>
            <person name="Sonobe K."/>
            <person name="Ishii M."/>
            <person name="Ohtani R."/>
            <person name="Kanamori-Sato M."/>
            <person name="Honoki R."/>
            <person name="Miyazaki D."/>
            <person name="Mochizuki H."/>
            <person name="Umetsu J."/>
            <person name="Higashi K."/>
            <person name="Shibata D."/>
            <person name="Kamiya Y."/>
            <person name="Sato N."/>
            <person name="Nakamura Y."/>
            <person name="Tabata S."/>
            <person name="Ida S."/>
            <person name="Kurokawa K."/>
            <person name="Ohta H."/>
        </authorList>
    </citation>
    <scope>NUCLEOTIDE SEQUENCE [LARGE SCALE GENOMIC DNA]</scope>
    <source>
        <strain evidence="4 5">NIES-2285</strain>
    </source>
</reference>
<dbReference type="PANTHER" id="PTHR34677:SF3">
    <property type="entry name" value="BACTERIAL IG-LIKE DOMAIN-CONTAINING PROTEIN"/>
    <property type="match status" value="1"/>
</dbReference>
<dbReference type="PANTHER" id="PTHR34677">
    <property type="match status" value="1"/>
</dbReference>
<name>A0A1Y1IJT8_KLENI</name>
<feature type="compositionally biased region" description="Acidic residues" evidence="2">
    <location>
        <begin position="1106"/>
        <end position="1116"/>
    </location>
</feature>
<accession>A0A1Y1IJT8</accession>
<dbReference type="STRING" id="105231.A0A1Y1IJT8"/>
<feature type="transmembrane region" description="Helical" evidence="3">
    <location>
        <begin position="952"/>
        <end position="974"/>
    </location>
</feature>
<feature type="compositionally biased region" description="Low complexity" evidence="2">
    <location>
        <begin position="145"/>
        <end position="167"/>
    </location>
</feature>
<feature type="transmembrane region" description="Helical" evidence="3">
    <location>
        <begin position="1234"/>
        <end position="1254"/>
    </location>
</feature>
<organism evidence="4 5">
    <name type="scientific">Klebsormidium nitens</name>
    <name type="common">Green alga</name>
    <name type="synonym">Ulothrix nitens</name>
    <dbReference type="NCBI Taxonomy" id="105231"/>
    <lineage>
        <taxon>Eukaryota</taxon>
        <taxon>Viridiplantae</taxon>
        <taxon>Streptophyta</taxon>
        <taxon>Klebsormidiophyceae</taxon>
        <taxon>Klebsormidiales</taxon>
        <taxon>Klebsormidiaceae</taxon>
        <taxon>Klebsormidium</taxon>
    </lineage>
</organism>
<feature type="region of interest" description="Disordered" evidence="2">
    <location>
        <begin position="130"/>
        <end position="167"/>
    </location>
</feature>
<evidence type="ECO:0000256" key="3">
    <source>
        <dbReference type="SAM" id="Phobius"/>
    </source>
</evidence>
<evidence type="ECO:0000256" key="2">
    <source>
        <dbReference type="SAM" id="MobiDB-lite"/>
    </source>
</evidence>
<feature type="transmembrane region" description="Helical" evidence="3">
    <location>
        <begin position="923"/>
        <end position="946"/>
    </location>
</feature>
<feature type="transmembrane region" description="Helical" evidence="3">
    <location>
        <begin position="1266"/>
        <end position="1285"/>
    </location>
</feature>
<feature type="compositionally biased region" description="Polar residues" evidence="2">
    <location>
        <begin position="21"/>
        <end position="36"/>
    </location>
</feature>
<keyword evidence="3" id="KW-0812">Transmembrane</keyword>
<protein>
    <recommendedName>
        <fullName evidence="6">TRP C-terminal domain-containing protein</fullName>
    </recommendedName>
</protein>
<evidence type="ECO:0000313" key="4">
    <source>
        <dbReference type="EMBL" id="GAQ91125.1"/>
    </source>
</evidence>
<evidence type="ECO:0000313" key="5">
    <source>
        <dbReference type="Proteomes" id="UP000054558"/>
    </source>
</evidence>
<sequence length="1344" mass="140649">MGGPPSDGTLVTVDVTPAPSSPVQSTGAPGTVTSAPDGTAEPGETAVPVATGVSTTQGPVSVQTLTVTQPPVITQTPVGSQPPVVTATPISTQAPVTTQTPVVSQTPLGSENPIVTAAPTQLPLTTQTPLVTQSPETTQSPVTSQTPVTTEVPESTQTPTSSQSILVTTQAPVTQTPVTTLSTSPTNTPVSSISPVPSLLPIPTVSPKTPSPTLVTPAPVPTPKPTVALLTSPLTPVPTLADVTTRPPVIVPTEVPASNVIGASTTNTISVPGLPGEFQPAEPSQLLRTVKYLQSIPGSAKFAAGFNSPTPQNFGGVLQVPKAKDFTNDAKVTIPYQLTGATAALCGPTCTALCQIDDGTPEPCGNSNAVSKPGDLSDGYHRVTVAFYPAPGASAPVALLSTFFTVDTVSPTIEIALEADSTESPQIFIDASTGQQTVFLTWATIQPCPGYAVASEPVGDLSPDSFNLEGAQIVNFKKEAPAGGARRRALLQATAQGGASSGTVAYSFQVVPVGSGPQLLRVAVNPGNIFDLAGNPIQVTSESAYVIYYDTVPPSALLQLVNKDPSGVVSLSADPGVSPDRVVTLVLSFDKRVSGFDATSMVIQNGTLIQAGPNAATADGFSYVLTVVIDPNANLVIQAPADSAYSIVGLGNTASNQLQVLNYDVDQRLQTGVRAAAIASLGVVAAGGFFVQASSSLFINVASSLSLFAARQSLNAPLPTPYIDASSALSFSLFRWPSPFDGITRDSPIPYTDRPQALNSGVPPGGTNGTLAATSERLGRHLLQSLLGNGTSINGTANSGTPTNGTAVPAPPNGTIPSVPFNLSTTNVFTPANTSLVNQARPVTFSKENISYEARAELYSQELSVNTLNLFQTVGHNGLRGLLRAVFWITMILLSIGLLQLASKPLARLLKRESVPSFLVFPALELTFFSIAIVALSYVALGAIVGKSAAGIVLGLAVLLLILVFFLFVLSILWRHVVMSKSVAFVSEQQRRSRGARAAWFRAPFVGSWEPVDSEEGDLFRAKYGYFYADYSGRPSELVNIGPQLMRSATRKGAPTSLSSKSLSRRSDSWSPAVDSIVSGAREDDPVEESSVPLTGDSGPEREAGEDSPTEEDSDSLPELRSGPLAVVIEVEEEEEEKHVIHVTPAETDDVTPTTAEEQFAARATSVKWEAPLEAAPGKAPAKLARLQSVRSVHRVGRVGFATHFRPGWKMMYLLVVAIEAALLGATHGVRSSYWQVCLIVSMRGLLVIVLVLLKPFVRAPLQLAEMFSTVCELAVVTLALALVVKQDVNSKGQLRKSEETLGYTMIALQLLAIFSGVFNALVSMTLRLVENLWGKKTALPVHF</sequence>
<gene>
    <name evidence="4" type="ORF">KFL_007310020</name>
</gene>
<feature type="compositionally biased region" description="Polar residues" evidence="2">
    <location>
        <begin position="134"/>
        <end position="144"/>
    </location>
</feature>
<feature type="region of interest" description="Disordered" evidence="2">
    <location>
        <begin position="1"/>
        <end position="45"/>
    </location>
</feature>
<feature type="transmembrane region" description="Helical" evidence="3">
    <location>
        <begin position="1211"/>
        <end position="1228"/>
    </location>
</feature>
<evidence type="ECO:0008006" key="6">
    <source>
        <dbReference type="Google" id="ProtNLM"/>
    </source>
</evidence>
<feature type="transmembrane region" description="Helical" evidence="3">
    <location>
        <begin position="1305"/>
        <end position="1327"/>
    </location>
</feature>
<evidence type="ECO:0000256" key="1">
    <source>
        <dbReference type="ARBA" id="ARBA00022737"/>
    </source>
</evidence>
<dbReference type="Pfam" id="PF10511">
    <property type="entry name" value="Cementoin"/>
    <property type="match status" value="1"/>
</dbReference>
<keyword evidence="1" id="KW-0677">Repeat</keyword>
<dbReference type="EMBL" id="DF237680">
    <property type="protein sequence ID" value="GAQ91125.1"/>
    <property type="molecule type" value="Genomic_DNA"/>
</dbReference>
<dbReference type="InterPro" id="IPR019541">
    <property type="entry name" value="Trappin_transglut-bd_rpt"/>
</dbReference>
<feature type="transmembrane region" description="Helical" evidence="3">
    <location>
        <begin position="882"/>
        <end position="902"/>
    </location>
</feature>
<feature type="region of interest" description="Disordered" evidence="2">
    <location>
        <begin position="1077"/>
        <end position="1121"/>
    </location>
</feature>
<proteinExistence type="predicted"/>
<keyword evidence="3" id="KW-0472">Membrane</keyword>
<keyword evidence="3" id="KW-1133">Transmembrane helix</keyword>
<dbReference type="Proteomes" id="UP000054558">
    <property type="component" value="Unassembled WGS sequence"/>
</dbReference>